<proteinExistence type="predicted"/>
<dbReference type="GO" id="GO:0016757">
    <property type="term" value="F:glycosyltransferase activity"/>
    <property type="evidence" value="ECO:0007669"/>
    <property type="project" value="InterPro"/>
</dbReference>
<evidence type="ECO:0000259" key="1">
    <source>
        <dbReference type="Pfam" id="PF00534"/>
    </source>
</evidence>
<evidence type="ECO:0000313" key="3">
    <source>
        <dbReference type="Proteomes" id="UP000602057"/>
    </source>
</evidence>
<dbReference type="Proteomes" id="UP000602057">
    <property type="component" value="Unassembled WGS sequence"/>
</dbReference>
<dbReference type="Gene3D" id="3.40.50.2000">
    <property type="entry name" value="Glycogen Phosphorylase B"/>
    <property type="match status" value="1"/>
</dbReference>
<sequence>MKQLTIISHTEHYTNTDGILVGFGPTVTEINHLLKLFDKIVHVAVWYDTKAPASALPYASAAIQFVALPAVGGKTLSRKSQVIWQAPGILKIIKQSVKESTHVQFRAPTGMGVYVIPYVMGLTAKQVWFKYAGNWKQEKAPLAYQWQRWLLKNQKRKVTINGTWADQPSHCLSFENPCITEPELQDGASVRREKVLPESGIALCFVGRLETAKGIDMFLESLEALSEADKAKLGTVHIVGEMKEGYSEADLMVSGVSLKYHGTLARKALHSIYKQSHFIVLPSRSEGFPKVISEALNFGCVPVVSNVSAIGQYIKNGEQGILIEMLTTAGVKTKLRQCLSLSPESFKKMISREAHVYNRFSYEYYNQRIWKEVLNNS</sequence>
<dbReference type="PANTHER" id="PTHR12526">
    <property type="entry name" value="GLYCOSYLTRANSFERASE"/>
    <property type="match status" value="1"/>
</dbReference>
<dbReference type="CDD" id="cd03801">
    <property type="entry name" value="GT4_PimA-like"/>
    <property type="match status" value="1"/>
</dbReference>
<dbReference type="Pfam" id="PF00534">
    <property type="entry name" value="Glycos_transf_1"/>
    <property type="match status" value="1"/>
</dbReference>
<dbReference type="EMBL" id="JACVXC010000009">
    <property type="protein sequence ID" value="MBD0837002.1"/>
    <property type="molecule type" value="Genomic_DNA"/>
</dbReference>
<feature type="domain" description="Glycosyl transferase family 1" evidence="1">
    <location>
        <begin position="191"/>
        <end position="347"/>
    </location>
</feature>
<keyword evidence="3" id="KW-1185">Reference proteome</keyword>
<evidence type="ECO:0000313" key="2">
    <source>
        <dbReference type="EMBL" id="MBD0837002.1"/>
    </source>
</evidence>
<dbReference type="InterPro" id="IPR001296">
    <property type="entry name" value="Glyco_trans_1"/>
</dbReference>
<dbReference type="PANTHER" id="PTHR12526:SF630">
    <property type="entry name" value="GLYCOSYLTRANSFERASE"/>
    <property type="match status" value="1"/>
</dbReference>
<reference evidence="2" key="2">
    <citation type="submission" date="2020-09" db="EMBL/GenBank/DDBJ databases">
        <authorList>
            <person name="Wu Z."/>
        </authorList>
    </citation>
    <scope>NUCLEOTIDE SEQUENCE</scope>
    <source>
        <strain evidence="2">SC17</strain>
    </source>
</reference>
<protein>
    <submittedName>
        <fullName evidence="2">Glycosyltransferase</fullName>
    </submittedName>
</protein>
<comment type="caution">
    <text evidence="2">The sequence shown here is derived from an EMBL/GenBank/DDBJ whole genome shotgun (WGS) entry which is preliminary data.</text>
</comment>
<dbReference type="AlphaFoldDB" id="A0A8J6UEE8"/>
<name>A0A8J6UEE8_9FLAO</name>
<dbReference type="RefSeq" id="WP_188217496.1">
    <property type="nucleotide sequence ID" value="NZ_BAABGH010000002.1"/>
</dbReference>
<accession>A0A8J6UEE8</accession>
<reference evidence="2" key="1">
    <citation type="journal article" date="2013" name="Int. J. Syst. Evol. Microbiol.">
        <title>Aestuariibaculum suncheonense gen. nov., sp. nov., a marine bacterium of the family Flavobacteriaceae isolated from a tidal flat and emended descriptions of the genera Gaetbulibacter and Tamlana.</title>
        <authorList>
            <person name="Jeong S.H."/>
            <person name="Park M.S."/>
            <person name="Jin H.M."/>
            <person name="Lee K."/>
            <person name="Park W."/>
            <person name="Jeon C.O."/>
        </authorList>
    </citation>
    <scope>NUCLEOTIDE SEQUENCE</scope>
    <source>
        <strain evidence="2">SC17</strain>
    </source>
</reference>
<organism evidence="2 3">
    <name type="scientific">Aestuariibaculum suncheonense</name>
    <dbReference type="NCBI Taxonomy" id="1028745"/>
    <lineage>
        <taxon>Bacteria</taxon>
        <taxon>Pseudomonadati</taxon>
        <taxon>Bacteroidota</taxon>
        <taxon>Flavobacteriia</taxon>
        <taxon>Flavobacteriales</taxon>
        <taxon>Flavobacteriaceae</taxon>
    </lineage>
</organism>
<dbReference type="SUPFAM" id="SSF53756">
    <property type="entry name" value="UDP-Glycosyltransferase/glycogen phosphorylase"/>
    <property type="match status" value="1"/>
</dbReference>
<gene>
    <name evidence="2" type="ORF">ICJ84_16325</name>
</gene>